<dbReference type="OrthoDB" id="283575at2759"/>
<dbReference type="FunFam" id="2.10.25.10:FF:000455">
    <property type="entry name" value="neurogenic locus notch homolog protein 3"/>
    <property type="match status" value="1"/>
</dbReference>
<evidence type="ECO:0000256" key="3">
    <source>
        <dbReference type="ARBA" id="ARBA00022536"/>
    </source>
</evidence>
<evidence type="ECO:0000256" key="7">
    <source>
        <dbReference type="ARBA" id="ARBA00022976"/>
    </source>
</evidence>
<evidence type="ECO:0000256" key="1">
    <source>
        <dbReference type="ARBA" id="ARBA00004479"/>
    </source>
</evidence>
<dbReference type="SUPFAM" id="SSF57196">
    <property type="entry name" value="EGF/Laminin"/>
    <property type="match status" value="3"/>
</dbReference>
<dbReference type="InterPro" id="IPR051022">
    <property type="entry name" value="Notch_Cell-Fate_Det"/>
</dbReference>
<dbReference type="Gene3D" id="2.10.25.10">
    <property type="entry name" value="Laminin"/>
    <property type="match status" value="3"/>
</dbReference>
<evidence type="ECO:0000256" key="2">
    <source>
        <dbReference type="ARBA" id="ARBA00022473"/>
    </source>
</evidence>
<proteinExistence type="predicted"/>
<dbReference type="InterPro" id="IPR000152">
    <property type="entry name" value="EGF-type_Asp/Asn_hydroxyl_site"/>
</dbReference>
<feature type="domain" description="EGF-like" evidence="13">
    <location>
        <begin position="7"/>
        <end position="49"/>
    </location>
</feature>
<feature type="domain" description="EGF-like" evidence="13">
    <location>
        <begin position="91"/>
        <end position="130"/>
    </location>
</feature>
<evidence type="ECO:0000256" key="9">
    <source>
        <dbReference type="ARBA" id="ARBA00023136"/>
    </source>
</evidence>
<keyword evidence="7" id="KW-0914">Notch signaling pathway</keyword>
<dbReference type="InterPro" id="IPR018097">
    <property type="entry name" value="EGF_Ca-bd_CS"/>
</dbReference>
<evidence type="ECO:0000313" key="14">
    <source>
        <dbReference type="EMBL" id="KAG6924243.1"/>
    </source>
</evidence>
<keyword evidence="6" id="KW-0677">Repeat</keyword>
<dbReference type="Pfam" id="PF00008">
    <property type="entry name" value="EGF"/>
    <property type="match status" value="3"/>
</dbReference>
<evidence type="ECO:0000256" key="4">
    <source>
        <dbReference type="ARBA" id="ARBA00022692"/>
    </source>
</evidence>
<evidence type="ECO:0000256" key="10">
    <source>
        <dbReference type="ARBA" id="ARBA00023157"/>
    </source>
</evidence>
<keyword evidence="3 12" id="KW-0245">EGF-like domain</keyword>
<keyword evidence="9" id="KW-0472">Membrane</keyword>
<evidence type="ECO:0000256" key="11">
    <source>
        <dbReference type="ARBA" id="ARBA00023180"/>
    </source>
</evidence>
<comment type="subcellular location">
    <subcellularLocation>
        <location evidence="1">Membrane</location>
        <topology evidence="1">Single-pass type I membrane protein</topology>
    </subcellularLocation>
</comment>
<keyword evidence="15" id="KW-1185">Reference proteome</keyword>
<dbReference type="AlphaFoldDB" id="A0A8T1S6P0"/>
<dbReference type="CDD" id="cd00054">
    <property type="entry name" value="EGF_CA"/>
    <property type="match status" value="2"/>
</dbReference>
<dbReference type="GO" id="GO:0005886">
    <property type="term" value="C:plasma membrane"/>
    <property type="evidence" value="ECO:0007669"/>
    <property type="project" value="TreeGrafter"/>
</dbReference>
<feature type="domain" description="EGF-like" evidence="13">
    <location>
        <begin position="51"/>
        <end position="89"/>
    </location>
</feature>
<dbReference type="PROSITE" id="PS01186">
    <property type="entry name" value="EGF_2"/>
    <property type="match status" value="2"/>
</dbReference>
<dbReference type="GO" id="GO:0045197">
    <property type="term" value="P:establishment or maintenance of epithelial cell apical/basal polarity"/>
    <property type="evidence" value="ECO:0007669"/>
    <property type="project" value="TreeGrafter"/>
</dbReference>
<evidence type="ECO:0000256" key="5">
    <source>
        <dbReference type="ARBA" id="ARBA00022729"/>
    </source>
</evidence>
<evidence type="ECO:0000259" key="13">
    <source>
        <dbReference type="PROSITE" id="PS50026"/>
    </source>
</evidence>
<keyword evidence="5" id="KW-0732">Signal</keyword>
<keyword evidence="2" id="KW-0217">Developmental protein</keyword>
<sequence>GVLCEINEDDCAASPGSRAPKCLNNGTCVDRVGGYRCSCPPGYTGERCEGDINECLAKPCLLQRTLDCVQGANDFHCLCKPGYTGRRCQNIVNTCESQPCQNGGHCKLMVNTPLGYTCRCPLVSVPVWEG</sequence>
<keyword evidence="4" id="KW-0812">Transmembrane</keyword>
<comment type="caution">
    <text evidence="14">The sequence shown here is derived from an EMBL/GenBank/DDBJ whole genome shotgun (WGS) entry which is preliminary data.</text>
</comment>
<keyword evidence="11" id="KW-0325">Glycoprotein</keyword>
<feature type="non-terminal residue" evidence="14">
    <location>
        <position position="130"/>
    </location>
</feature>
<dbReference type="PROSITE" id="PS01187">
    <property type="entry name" value="EGF_CA"/>
    <property type="match status" value="1"/>
</dbReference>
<feature type="non-terminal residue" evidence="14">
    <location>
        <position position="1"/>
    </location>
</feature>
<dbReference type="InterPro" id="IPR000742">
    <property type="entry name" value="EGF"/>
</dbReference>
<dbReference type="GO" id="GO:0007219">
    <property type="term" value="P:Notch signaling pathway"/>
    <property type="evidence" value="ECO:0007669"/>
    <property type="project" value="UniProtKB-KW"/>
</dbReference>
<keyword evidence="8" id="KW-1133">Transmembrane helix</keyword>
<evidence type="ECO:0000313" key="15">
    <source>
        <dbReference type="Proteomes" id="UP000765507"/>
    </source>
</evidence>
<dbReference type="FunFam" id="2.10.25.10:FF:000146">
    <property type="entry name" value="Putative neurogenic locus notch"/>
    <property type="match status" value="1"/>
</dbReference>
<protein>
    <submittedName>
        <fullName evidence="14">Neurogenic locus notch -like protein 1-like</fullName>
    </submittedName>
</protein>
<evidence type="ECO:0000256" key="8">
    <source>
        <dbReference type="ARBA" id="ARBA00022989"/>
    </source>
</evidence>
<dbReference type="PROSITE" id="PS00010">
    <property type="entry name" value="ASX_HYDROXYL"/>
    <property type="match status" value="1"/>
</dbReference>
<name>A0A8T1S6P0_CHESE</name>
<organism evidence="14 15">
    <name type="scientific">Chelydra serpentina</name>
    <name type="common">Snapping turtle</name>
    <name type="synonym">Testudo serpentina</name>
    <dbReference type="NCBI Taxonomy" id="8475"/>
    <lineage>
        <taxon>Eukaryota</taxon>
        <taxon>Metazoa</taxon>
        <taxon>Chordata</taxon>
        <taxon>Craniata</taxon>
        <taxon>Vertebrata</taxon>
        <taxon>Euteleostomi</taxon>
        <taxon>Archelosauria</taxon>
        <taxon>Testudinata</taxon>
        <taxon>Testudines</taxon>
        <taxon>Cryptodira</taxon>
        <taxon>Durocryptodira</taxon>
        <taxon>Americhelydia</taxon>
        <taxon>Chelydroidea</taxon>
        <taxon>Chelydridae</taxon>
        <taxon>Chelydra</taxon>
    </lineage>
</organism>
<evidence type="ECO:0000256" key="6">
    <source>
        <dbReference type="ARBA" id="ARBA00022737"/>
    </source>
</evidence>
<feature type="disulfide bond" evidence="12">
    <location>
        <begin position="39"/>
        <end position="48"/>
    </location>
</feature>
<dbReference type="GO" id="GO:0007157">
    <property type="term" value="P:heterophilic cell-cell adhesion via plasma membrane cell adhesion molecules"/>
    <property type="evidence" value="ECO:0007669"/>
    <property type="project" value="TreeGrafter"/>
</dbReference>
<dbReference type="GO" id="GO:0005509">
    <property type="term" value="F:calcium ion binding"/>
    <property type="evidence" value="ECO:0007669"/>
    <property type="project" value="InterPro"/>
</dbReference>
<dbReference type="Proteomes" id="UP000765507">
    <property type="component" value="Unassembled WGS sequence"/>
</dbReference>
<dbReference type="InterPro" id="IPR001881">
    <property type="entry name" value="EGF-like_Ca-bd_dom"/>
</dbReference>
<comment type="caution">
    <text evidence="12">Lacks conserved residue(s) required for the propagation of feature annotation.</text>
</comment>
<feature type="disulfide bond" evidence="12">
    <location>
        <begin position="60"/>
        <end position="77"/>
    </location>
</feature>
<keyword evidence="10 12" id="KW-1015">Disulfide bond</keyword>
<feature type="disulfide bond" evidence="12">
    <location>
        <begin position="79"/>
        <end position="88"/>
    </location>
</feature>
<accession>A0A8T1S6P0</accession>
<dbReference type="PROSITE" id="PS00022">
    <property type="entry name" value="EGF_1"/>
    <property type="match status" value="2"/>
</dbReference>
<dbReference type="SMART" id="SM00181">
    <property type="entry name" value="EGF"/>
    <property type="match status" value="3"/>
</dbReference>
<dbReference type="SMART" id="SM00179">
    <property type="entry name" value="EGF_CA"/>
    <property type="match status" value="2"/>
</dbReference>
<dbReference type="GO" id="GO:0032991">
    <property type="term" value="C:protein-containing complex"/>
    <property type="evidence" value="ECO:0007669"/>
    <property type="project" value="TreeGrafter"/>
</dbReference>
<evidence type="ECO:0000256" key="12">
    <source>
        <dbReference type="PROSITE-ProRule" id="PRU00076"/>
    </source>
</evidence>
<reference evidence="14 15" key="1">
    <citation type="journal article" date="2020" name="G3 (Bethesda)">
        <title>Draft Genome of the Common Snapping Turtle, Chelydra serpentina, a Model for Phenotypic Plasticity in Reptiles.</title>
        <authorList>
            <person name="Das D."/>
            <person name="Singh S.K."/>
            <person name="Bierstedt J."/>
            <person name="Erickson A."/>
            <person name="Galli G.L.J."/>
            <person name="Crossley D.A. 2nd"/>
            <person name="Rhen T."/>
        </authorList>
    </citation>
    <scope>NUCLEOTIDE SEQUENCE [LARGE SCALE GENOMIC DNA]</scope>
    <source>
        <strain evidence="14">KW</strain>
    </source>
</reference>
<dbReference type="PROSITE" id="PS50026">
    <property type="entry name" value="EGF_3"/>
    <property type="match status" value="3"/>
</dbReference>
<dbReference type="PRINTS" id="PR00010">
    <property type="entry name" value="EGFBLOOD"/>
</dbReference>
<dbReference type="PANTHER" id="PTHR24049:SF22">
    <property type="entry name" value="DROSOPHILA CRUMBS HOMOLOG"/>
    <property type="match status" value="1"/>
</dbReference>
<dbReference type="EMBL" id="JAHGAV010000642">
    <property type="protein sequence ID" value="KAG6924243.1"/>
    <property type="molecule type" value="Genomic_DNA"/>
</dbReference>
<dbReference type="PANTHER" id="PTHR24049">
    <property type="entry name" value="CRUMBS FAMILY MEMBER"/>
    <property type="match status" value="1"/>
</dbReference>
<gene>
    <name evidence="14" type="ORF">G0U57_018000</name>
</gene>